<sequence>MPNLVHTLFFTLQLTRIVSGFSWNAQKALHPHQAAYDGQTDEIDTAAPPRYRFKSDDIYSVALQELESLESQPLCHRIAARLLVNNCHLLHGQDETVELANTGRLTRDFIDSYAAGLAICDLERGSFVIPRECAKFREPALTKIEVGKTPHLHVSTVEIDKCLEGLAQSDSSWNTWISYRHKAVRFCEVAKSDNDKDSTIHLHKKITEIMERFSEKVEVQVEEQLRRVDHLMQRTAEAADSLLPHAESLKTQLDGLGRVLNEQLIAVSRQSSLEVQSGLQGATQLHNIINVLLESIRENQVQIAIEHSNALQTVRKDTLEGVETMIATIATAASSSVRLQTQLVRPNVRTE</sequence>
<feature type="signal peptide" evidence="13">
    <location>
        <begin position="1"/>
        <end position="20"/>
    </location>
</feature>
<keyword evidence="9" id="KW-1133">Transmembrane helix</keyword>
<comment type="similarity">
    <text evidence="4">Belongs to the KAR5 family.</text>
</comment>
<keyword evidence="11" id="KW-0325">Glycoprotein</keyword>
<evidence type="ECO:0000256" key="8">
    <source>
        <dbReference type="ARBA" id="ARBA00022824"/>
    </source>
</evidence>
<dbReference type="PANTHER" id="PTHR28012:SF1">
    <property type="entry name" value="NUCLEAR FUSION PROTEIN KAR5"/>
    <property type="match status" value="1"/>
</dbReference>
<evidence type="ECO:0000256" key="9">
    <source>
        <dbReference type="ARBA" id="ARBA00022989"/>
    </source>
</evidence>
<dbReference type="Proteomes" id="UP000235728">
    <property type="component" value="Unassembled WGS sequence"/>
</dbReference>
<evidence type="ECO:0000256" key="6">
    <source>
        <dbReference type="ARBA" id="ARBA00022692"/>
    </source>
</evidence>
<evidence type="ECO:0000256" key="11">
    <source>
        <dbReference type="ARBA" id="ARBA00023180"/>
    </source>
</evidence>
<evidence type="ECO:0000256" key="5">
    <source>
        <dbReference type="ARBA" id="ARBA00022459"/>
    </source>
</evidence>
<accession>A0A2N6NDB6</accession>
<evidence type="ECO:0008006" key="16">
    <source>
        <dbReference type="Google" id="ProtNLM"/>
    </source>
</evidence>
<evidence type="ECO:0000313" key="15">
    <source>
        <dbReference type="Proteomes" id="UP000235728"/>
    </source>
</evidence>
<dbReference type="GO" id="GO:0048288">
    <property type="term" value="P:nuclear membrane fusion involved in karyogamy"/>
    <property type="evidence" value="ECO:0007669"/>
    <property type="project" value="InterPro"/>
</dbReference>
<dbReference type="GO" id="GO:0031965">
    <property type="term" value="C:nuclear membrane"/>
    <property type="evidence" value="ECO:0007669"/>
    <property type="project" value="UniProtKB-SubCell"/>
</dbReference>
<comment type="subcellular location">
    <subcellularLocation>
        <location evidence="3">Endoplasmic reticulum membrane</location>
    </subcellularLocation>
    <subcellularLocation>
        <location evidence="2">Nucleus membrane</location>
    </subcellularLocation>
</comment>
<comment type="function">
    <text evidence="1">Required for nuclear membrane fusion during karyogamy.</text>
</comment>
<dbReference type="EMBL" id="MRVG01000010">
    <property type="protein sequence ID" value="PMB65283.1"/>
    <property type="molecule type" value="Genomic_DNA"/>
</dbReference>
<gene>
    <name evidence="14" type="ORF">BM221_008639</name>
</gene>
<evidence type="ECO:0000256" key="7">
    <source>
        <dbReference type="ARBA" id="ARBA00022729"/>
    </source>
</evidence>
<proteinExistence type="inferred from homology"/>
<keyword evidence="5" id="KW-0415">Karyogamy</keyword>
<keyword evidence="12" id="KW-0539">Nucleus</keyword>
<dbReference type="OMA" id="VIPRECA"/>
<evidence type="ECO:0000256" key="4">
    <source>
        <dbReference type="ARBA" id="ARBA00010473"/>
    </source>
</evidence>
<evidence type="ECO:0000256" key="3">
    <source>
        <dbReference type="ARBA" id="ARBA00004586"/>
    </source>
</evidence>
<evidence type="ECO:0000256" key="10">
    <source>
        <dbReference type="ARBA" id="ARBA00023136"/>
    </source>
</evidence>
<keyword evidence="8" id="KW-0256">Endoplasmic reticulum</keyword>
<dbReference type="GO" id="GO:0005789">
    <property type="term" value="C:endoplasmic reticulum membrane"/>
    <property type="evidence" value="ECO:0007669"/>
    <property type="project" value="UniProtKB-SubCell"/>
</dbReference>
<dbReference type="PANTHER" id="PTHR28012">
    <property type="entry name" value="NUCLEAR FUSION PROTEIN KAR5"/>
    <property type="match status" value="1"/>
</dbReference>
<keyword evidence="6" id="KW-0812">Transmembrane</keyword>
<evidence type="ECO:0000256" key="12">
    <source>
        <dbReference type="ARBA" id="ARBA00023242"/>
    </source>
</evidence>
<name>A0A2N6NDB6_BEABA</name>
<evidence type="ECO:0000256" key="13">
    <source>
        <dbReference type="SAM" id="SignalP"/>
    </source>
</evidence>
<feature type="chain" id="PRO_5014717482" description="Nuclear membrane fusion protein Kar5" evidence="13">
    <location>
        <begin position="21"/>
        <end position="351"/>
    </location>
</feature>
<keyword evidence="7 13" id="KW-0732">Signal</keyword>
<dbReference type="InterPro" id="IPR007292">
    <property type="entry name" value="Nuclear_fusion_Kar5"/>
</dbReference>
<comment type="caution">
    <text evidence="14">The sequence shown here is derived from an EMBL/GenBank/DDBJ whole genome shotgun (WGS) entry which is preliminary data.</text>
</comment>
<dbReference type="AlphaFoldDB" id="A0A2N6NDB6"/>
<dbReference type="GO" id="GO:0000742">
    <property type="term" value="P:karyogamy involved in conjugation with cellular fusion"/>
    <property type="evidence" value="ECO:0007669"/>
    <property type="project" value="InterPro"/>
</dbReference>
<reference evidence="14 15" key="1">
    <citation type="journal article" date="2016" name="Appl. Microbiol. Biotechnol.">
        <title>Characterization of T-DNA insertion mutants with decreased virulence in the entomopathogenic fungus Beauveria bassiana JEF-007.</title>
        <authorList>
            <person name="Kim S."/>
            <person name="Lee S.J."/>
            <person name="Nai Y.S."/>
            <person name="Yu J.S."/>
            <person name="Lee M.R."/>
            <person name="Yang Y.T."/>
            <person name="Kim J.S."/>
        </authorList>
    </citation>
    <scope>NUCLEOTIDE SEQUENCE [LARGE SCALE GENOMIC DNA]</scope>
    <source>
        <strain evidence="14 15">JEF-007</strain>
    </source>
</reference>
<protein>
    <recommendedName>
        <fullName evidence="16">Nuclear membrane fusion protein Kar5</fullName>
    </recommendedName>
</protein>
<evidence type="ECO:0000256" key="1">
    <source>
        <dbReference type="ARBA" id="ARBA00003389"/>
    </source>
</evidence>
<organism evidence="14 15">
    <name type="scientific">Beauveria bassiana</name>
    <name type="common">White muscardine disease fungus</name>
    <name type="synonym">Tritirachium shiotae</name>
    <dbReference type="NCBI Taxonomy" id="176275"/>
    <lineage>
        <taxon>Eukaryota</taxon>
        <taxon>Fungi</taxon>
        <taxon>Dikarya</taxon>
        <taxon>Ascomycota</taxon>
        <taxon>Pezizomycotina</taxon>
        <taxon>Sordariomycetes</taxon>
        <taxon>Hypocreomycetidae</taxon>
        <taxon>Hypocreales</taxon>
        <taxon>Cordycipitaceae</taxon>
        <taxon>Beauveria</taxon>
    </lineage>
</organism>
<keyword evidence="10" id="KW-0472">Membrane</keyword>
<evidence type="ECO:0000313" key="14">
    <source>
        <dbReference type="EMBL" id="PMB65283.1"/>
    </source>
</evidence>
<evidence type="ECO:0000256" key="2">
    <source>
        <dbReference type="ARBA" id="ARBA00004126"/>
    </source>
</evidence>